<proteinExistence type="predicted"/>
<keyword evidence="2" id="KW-1185">Reference proteome</keyword>
<sequence>MPGCNKKLDKRDAIGLRLCGSRPRTLILRQHAPLAFVNLTRRRPLLTLTHCGGAPSYGVQRKWGAYPKKLPAHRAARGAQARAEFILQRSVE</sequence>
<accession>A0A4C1YB73</accession>
<name>A0A4C1YB73_EUMVA</name>
<protein>
    <submittedName>
        <fullName evidence="1">Uncharacterized protein</fullName>
    </submittedName>
</protein>
<evidence type="ECO:0000313" key="1">
    <source>
        <dbReference type="EMBL" id="GBP73326.1"/>
    </source>
</evidence>
<dbReference type="Proteomes" id="UP000299102">
    <property type="component" value="Unassembled WGS sequence"/>
</dbReference>
<dbReference type="AlphaFoldDB" id="A0A4C1YB73"/>
<gene>
    <name evidence="1" type="ORF">EVAR_52852_1</name>
</gene>
<comment type="caution">
    <text evidence="1">The sequence shown here is derived from an EMBL/GenBank/DDBJ whole genome shotgun (WGS) entry which is preliminary data.</text>
</comment>
<reference evidence="1 2" key="1">
    <citation type="journal article" date="2019" name="Commun. Biol.">
        <title>The bagworm genome reveals a unique fibroin gene that provides high tensile strength.</title>
        <authorList>
            <person name="Kono N."/>
            <person name="Nakamura H."/>
            <person name="Ohtoshi R."/>
            <person name="Tomita M."/>
            <person name="Numata K."/>
            <person name="Arakawa K."/>
        </authorList>
    </citation>
    <scope>NUCLEOTIDE SEQUENCE [LARGE SCALE GENOMIC DNA]</scope>
</reference>
<dbReference type="EMBL" id="BGZK01001169">
    <property type="protein sequence ID" value="GBP73326.1"/>
    <property type="molecule type" value="Genomic_DNA"/>
</dbReference>
<organism evidence="1 2">
    <name type="scientific">Eumeta variegata</name>
    <name type="common">Bagworm moth</name>
    <name type="synonym">Eumeta japonica</name>
    <dbReference type="NCBI Taxonomy" id="151549"/>
    <lineage>
        <taxon>Eukaryota</taxon>
        <taxon>Metazoa</taxon>
        <taxon>Ecdysozoa</taxon>
        <taxon>Arthropoda</taxon>
        <taxon>Hexapoda</taxon>
        <taxon>Insecta</taxon>
        <taxon>Pterygota</taxon>
        <taxon>Neoptera</taxon>
        <taxon>Endopterygota</taxon>
        <taxon>Lepidoptera</taxon>
        <taxon>Glossata</taxon>
        <taxon>Ditrysia</taxon>
        <taxon>Tineoidea</taxon>
        <taxon>Psychidae</taxon>
        <taxon>Oiketicinae</taxon>
        <taxon>Eumeta</taxon>
    </lineage>
</organism>
<evidence type="ECO:0000313" key="2">
    <source>
        <dbReference type="Proteomes" id="UP000299102"/>
    </source>
</evidence>